<sequence>MAQLENPVANLTLSGNPLDFSSFPPVLHHGQDFITQLGDFSADNELDTISHFSHNSTPERRRGISFDTAKRWLATWLQSANLYHCHATRTPFTTRVIEFAHILVPQRAFEKRDLLDSIEDGLGMKRNTLCLHSRLYLMPLYISLHRSMDFYHLFYLPTIEKINLVVRYLEDYYQALTQDLKSRPWAKSRNGELAGLEQLKAGSVHRYQLLASPLFDVPPAIVIDGIAFNYPYEGFPEFESHVTPFAICINALRALEEWQNPQELSSLYRPRNIAHFDRLENLVTRALLHLRVNDFLDNNSVPREVLDKALAFRRFAEQLHQIVVIHNVTKQPSNATFSDGSSRRSGSPDSSFRMDRNHPSFDSSPTARVTRKGRKGGQTSNLKAALFEKVGRAVASLVHHPLPTEADRIKSEYVATAARPIVIRGHRRFYSRFHGIRGKV</sequence>
<reference evidence="2 3" key="1">
    <citation type="journal article" date="2020" name="ISME J.">
        <title>Uncovering the hidden diversity of litter-decomposition mechanisms in mushroom-forming fungi.</title>
        <authorList>
            <person name="Floudas D."/>
            <person name="Bentzer J."/>
            <person name="Ahren D."/>
            <person name="Johansson T."/>
            <person name="Persson P."/>
            <person name="Tunlid A."/>
        </authorList>
    </citation>
    <scope>NUCLEOTIDE SEQUENCE [LARGE SCALE GENOMIC DNA]</scope>
    <source>
        <strain evidence="2 3">CBS 406.79</strain>
    </source>
</reference>
<keyword evidence="3" id="KW-1185">Reference proteome</keyword>
<comment type="caution">
    <text evidence="2">The sequence shown here is derived from an EMBL/GenBank/DDBJ whole genome shotgun (WGS) entry which is preliminary data.</text>
</comment>
<dbReference type="Proteomes" id="UP000518752">
    <property type="component" value="Unassembled WGS sequence"/>
</dbReference>
<proteinExistence type="predicted"/>
<feature type="region of interest" description="Disordered" evidence="1">
    <location>
        <begin position="333"/>
        <end position="380"/>
    </location>
</feature>
<feature type="compositionally biased region" description="Low complexity" evidence="1">
    <location>
        <begin position="338"/>
        <end position="351"/>
    </location>
</feature>
<protein>
    <submittedName>
        <fullName evidence="2">Uncharacterized protein</fullName>
    </submittedName>
</protein>
<dbReference type="OrthoDB" id="3055515at2759"/>
<name>A0A8H5HTJ9_9AGAR</name>
<gene>
    <name evidence="2" type="ORF">D9757_003509</name>
</gene>
<dbReference type="AlphaFoldDB" id="A0A8H5HTJ9"/>
<dbReference type="EMBL" id="JAACJN010000023">
    <property type="protein sequence ID" value="KAF5389341.1"/>
    <property type="molecule type" value="Genomic_DNA"/>
</dbReference>
<organism evidence="2 3">
    <name type="scientific">Collybiopsis confluens</name>
    <dbReference type="NCBI Taxonomy" id="2823264"/>
    <lineage>
        <taxon>Eukaryota</taxon>
        <taxon>Fungi</taxon>
        <taxon>Dikarya</taxon>
        <taxon>Basidiomycota</taxon>
        <taxon>Agaricomycotina</taxon>
        <taxon>Agaricomycetes</taxon>
        <taxon>Agaricomycetidae</taxon>
        <taxon>Agaricales</taxon>
        <taxon>Marasmiineae</taxon>
        <taxon>Omphalotaceae</taxon>
        <taxon>Collybiopsis</taxon>
    </lineage>
</organism>
<accession>A0A8H5HTJ9</accession>
<evidence type="ECO:0000313" key="3">
    <source>
        <dbReference type="Proteomes" id="UP000518752"/>
    </source>
</evidence>
<evidence type="ECO:0000313" key="2">
    <source>
        <dbReference type="EMBL" id="KAF5389341.1"/>
    </source>
</evidence>
<evidence type="ECO:0000256" key="1">
    <source>
        <dbReference type="SAM" id="MobiDB-lite"/>
    </source>
</evidence>